<dbReference type="AlphaFoldDB" id="A0A072NSR9"/>
<protein>
    <submittedName>
        <fullName evidence="4">DNA replication protein DnaD</fullName>
    </submittedName>
</protein>
<feature type="domain" description="DnaD N-terminal" evidence="3">
    <location>
        <begin position="17"/>
        <end position="116"/>
    </location>
</feature>
<feature type="domain" description="DnaB/C C-terminal" evidence="2">
    <location>
        <begin position="131"/>
        <end position="202"/>
    </location>
</feature>
<accession>A0A072NSR9</accession>
<dbReference type="Proteomes" id="UP000027936">
    <property type="component" value="Unassembled WGS sequence"/>
</dbReference>
<proteinExistence type="inferred from homology"/>
<comment type="caution">
    <text evidence="4">The sequence shown here is derived from an EMBL/GenBank/DDBJ whole genome shotgun (WGS) entry which is preliminary data.</text>
</comment>
<dbReference type="Pfam" id="PF21984">
    <property type="entry name" value="DnaD_N"/>
    <property type="match status" value="1"/>
</dbReference>
<dbReference type="InterPro" id="IPR053162">
    <property type="entry name" value="DnaD"/>
</dbReference>
<dbReference type="EMBL" id="JJRY01000001">
    <property type="protein sequence ID" value="KEF40506.1"/>
    <property type="molecule type" value="Genomic_DNA"/>
</dbReference>
<evidence type="ECO:0000256" key="1">
    <source>
        <dbReference type="ARBA" id="ARBA00093462"/>
    </source>
</evidence>
<dbReference type="PANTHER" id="PTHR37293:SF6">
    <property type="entry name" value="DNA REPLICATION PROTEIN DNAD"/>
    <property type="match status" value="1"/>
</dbReference>
<reference evidence="4 5" key="1">
    <citation type="submission" date="2014-04" db="EMBL/GenBank/DDBJ databases">
        <title>Draft genome sequence of Bacillus azotoformans MEV2011, a (co-) denitrifying strain unable to grow in the presence of oxygen.</title>
        <authorList>
            <person name="Nielsen M."/>
            <person name="Schreiber L."/>
            <person name="Finster K."/>
            <person name="Schramm A."/>
        </authorList>
    </citation>
    <scope>NUCLEOTIDE SEQUENCE [LARGE SCALE GENOMIC DNA]</scope>
    <source>
        <strain evidence="4 5">MEV2011</strain>
    </source>
</reference>
<evidence type="ECO:0000259" key="3">
    <source>
        <dbReference type="Pfam" id="PF21984"/>
    </source>
</evidence>
<dbReference type="InterPro" id="IPR006343">
    <property type="entry name" value="DnaB/C_C"/>
</dbReference>
<dbReference type="PATRIC" id="fig|1348973.3.peg.517"/>
<comment type="similarity">
    <text evidence="1">Belongs to the DnaB/DnaD family.</text>
</comment>
<dbReference type="InterPro" id="IPR053843">
    <property type="entry name" value="DnaD_N"/>
</dbReference>
<dbReference type="Gene3D" id="1.10.10.630">
    <property type="entry name" value="DnaD domain-like"/>
    <property type="match status" value="1"/>
</dbReference>
<dbReference type="Gene3D" id="1.10.10.10">
    <property type="entry name" value="Winged helix-like DNA-binding domain superfamily/Winged helix DNA-binding domain"/>
    <property type="match status" value="1"/>
</dbReference>
<evidence type="ECO:0000313" key="5">
    <source>
        <dbReference type="Proteomes" id="UP000027936"/>
    </source>
</evidence>
<evidence type="ECO:0000313" key="4">
    <source>
        <dbReference type="EMBL" id="KEF40506.1"/>
    </source>
</evidence>
<dbReference type="OrthoDB" id="9770238at2"/>
<sequence>MKKETVIDWLAEGSVAIPKLLLKYYKSIGLNEEEFVLLLHVYSSIESGNSFPTPDELSERMSCHKEHCMEIIKYLIQHSFLQIEGATGMDGIIHESYTLRPLWEKLLHFLSELENKQVKRENEQVEINVYTMFEQEFGRPLSPMECESLTMWLDQENHSPLLIKAALREAVMSGKLNFRYIDRILFEWKKKGIETLEQAQDQGMKFRSHQRVKSQQIKQETTSIPFYNWLES</sequence>
<dbReference type="Pfam" id="PF07261">
    <property type="entry name" value="DnaB_2"/>
    <property type="match status" value="1"/>
</dbReference>
<dbReference type="InterPro" id="IPR034829">
    <property type="entry name" value="DnaD-like_sf"/>
</dbReference>
<gene>
    <name evidence="4" type="ORF">M670_00532</name>
</gene>
<organism evidence="4 5">
    <name type="scientific">Schinkia azotoformans MEV2011</name>
    <dbReference type="NCBI Taxonomy" id="1348973"/>
    <lineage>
        <taxon>Bacteria</taxon>
        <taxon>Bacillati</taxon>
        <taxon>Bacillota</taxon>
        <taxon>Bacilli</taxon>
        <taxon>Bacillales</taxon>
        <taxon>Bacillaceae</taxon>
        <taxon>Calidifontibacillus/Schinkia group</taxon>
        <taxon>Schinkia</taxon>
    </lineage>
</organism>
<dbReference type="InterPro" id="IPR036388">
    <property type="entry name" value="WH-like_DNA-bd_sf"/>
</dbReference>
<dbReference type="RefSeq" id="WP_003331112.1">
    <property type="nucleotide sequence ID" value="NZ_JJRY01000001.1"/>
</dbReference>
<evidence type="ECO:0000259" key="2">
    <source>
        <dbReference type="Pfam" id="PF07261"/>
    </source>
</evidence>
<dbReference type="SUPFAM" id="SSF158499">
    <property type="entry name" value="DnaD domain-like"/>
    <property type="match status" value="1"/>
</dbReference>
<dbReference type="PANTHER" id="PTHR37293">
    <property type="entry name" value="PHAGE REPLICATION PROTEIN-RELATED"/>
    <property type="match status" value="1"/>
</dbReference>
<dbReference type="NCBIfam" id="TIGR01446">
    <property type="entry name" value="DnaD_dom"/>
    <property type="match status" value="1"/>
</dbReference>
<name>A0A072NSR9_SCHAZ</name>